<gene>
    <name evidence="1" type="ORF">L0U88_07280</name>
</gene>
<evidence type="ECO:0000313" key="1">
    <source>
        <dbReference type="EMBL" id="MCF1714425.1"/>
    </source>
</evidence>
<name>A0ABS9BFQ0_9BACT</name>
<dbReference type="Proteomes" id="UP001200145">
    <property type="component" value="Unassembled WGS sequence"/>
</dbReference>
<accession>A0ABS9BFQ0</accession>
<organism evidence="1 2">
    <name type="scientific">Flavihumibacter fluminis</name>
    <dbReference type="NCBI Taxonomy" id="2909236"/>
    <lineage>
        <taxon>Bacteria</taxon>
        <taxon>Pseudomonadati</taxon>
        <taxon>Bacteroidota</taxon>
        <taxon>Chitinophagia</taxon>
        <taxon>Chitinophagales</taxon>
        <taxon>Chitinophagaceae</taxon>
        <taxon>Flavihumibacter</taxon>
    </lineage>
</organism>
<proteinExistence type="predicted"/>
<sequence>MARSSNNVLTRNYTGTVAGQYSLRMKGDQSILAGLPKPRKERSDTEKTKAVKRKFSLAVIYGKKAIANPELKAAYQAIAKKNQSAYNAAVLDALKGPEIDNLRIDGYSGAAGQSLTVQATDNFRVNKVSFGLFAPDGSLLEEGDAVMDDNGFDWIYTTQSEIQSPAGTIIRVIAEDVPKNRSQFEAVI</sequence>
<dbReference type="EMBL" id="JAKEVY010000002">
    <property type="protein sequence ID" value="MCF1714425.1"/>
    <property type="molecule type" value="Genomic_DNA"/>
</dbReference>
<dbReference type="RefSeq" id="WP_234865092.1">
    <property type="nucleotide sequence ID" value="NZ_JAKEVY010000002.1"/>
</dbReference>
<comment type="caution">
    <text evidence="1">The sequence shown here is derived from an EMBL/GenBank/DDBJ whole genome shotgun (WGS) entry which is preliminary data.</text>
</comment>
<evidence type="ECO:0000313" key="2">
    <source>
        <dbReference type="Proteomes" id="UP001200145"/>
    </source>
</evidence>
<reference evidence="1 2" key="1">
    <citation type="submission" date="2022-01" db="EMBL/GenBank/DDBJ databases">
        <title>Flavihumibacter sp. nov., isolated from sediment of a river.</title>
        <authorList>
            <person name="Liu H."/>
        </authorList>
    </citation>
    <scope>NUCLEOTIDE SEQUENCE [LARGE SCALE GENOMIC DNA]</scope>
    <source>
        <strain evidence="1 2">RY-1</strain>
    </source>
</reference>
<keyword evidence="2" id="KW-1185">Reference proteome</keyword>
<protein>
    <submittedName>
        <fullName evidence="1">Uncharacterized protein</fullName>
    </submittedName>
</protein>